<evidence type="ECO:0000313" key="3">
    <source>
        <dbReference type="EMBL" id="WIX78926.1"/>
    </source>
</evidence>
<feature type="transmembrane region" description="Helical" evidence="1">
    <location>
        <begin position="139"/>
        <end position="163"/>
    </location>
</feature>
<feature type="transmembrane region" description="Helical" evidence="1">
    <location>
        <begin position="67"/>
        <end position="86"/>
    </location>
</feature>
<organism evidence="3 4">
    <name type="scientific">Amycolatopsis carbonis</name>
    <dbReference type="NCBI Taxonomy" id="715471"/>
    <lineage>
        <taxon>Bacteria</taxon>
        <taxon>Bacillati</taxon>
        <taxon>Actinomycetota</taxon>
        <taxon>Actinomycetes</taxon>
        <taxon>Pseudonocardiales</taxon>
        <taxon>Pseudonocardiaceae</taxon>
        <taxon>Amycolatopsis</taxon>
    </lineage>
</organism>
<keyword evidence="1" id="KW-0812">Transmembrane</keyword>
<evidence type="ECO:0000259" key="2">
    <source>
        <dbReference type="Pfam" id="PF20182"/>
    </source>
</evidence>
<feature type="domain" description="DUF6545" evidence="2">
    <location>
        <begin position="243"/>
        <end position="379"/>
    </location>
</feature>
<feature type="transmembrane region" description="Helical" evidence="1">
    <location>
        <begin position="98"/>
        <end position="119"/>
    </location>
</feature>
<proteinExistence type="predicted"/>
<dbReference type="InterPro" id="IPR050039">
    <property type="entry name" value="MAB_1171c-like"/>
</dbReference>
<name>A0A9Y2MUH9_9PSEU</name>
<keyword evidence="1" id="KW-0472">Membrane</keyword>
<keyword evidence="1" id="KW-1133">Transmembrane helix</keyword>
<feature type="transmembrane region" description="Helical" evidence="1">
    <location>
        <begin position="29"/>
        <end position="47"/>
    </location>
</feature>
<dbReference type="EMBL" id="CP127294">
    <property type="protein sequence ID" value="WIX78926.1"/>
    <property type="molecule type" value="Genomic_DNA"/>
</dbReference>
<keyword evidence="4" id="KW-1185">Reference proteome</keyword>
<feature type="transmembrane region" description="Helical" evidence="1">
    <location>
        <begin position="175"/>
        <end position="192"/>
    </location>
</feature>
<accession>A0A9Y2MUH9</accession>
<feature type="transmembrane region" description="Helical" evidence="1">
    <location>
        <begin position="212"/>
        <end position="234"/>
    </location>
</feature>
<dbReference type="AlphaFoldDB" id="A0A9Y2MUH9"/>
<dbReference type="RefSeq" id="WP_285969626.1">
    <property type="nucleotide sequence ID" value="NZ_CP127294.1"/>
</dbReference>
<evidence type="ECO:0000313" key="4">
    <source>
        <dbReference type="Proteomes" id="UP001236014"/>
    </source>
</evidence>
<dbReference type="InterPro" id="IPR046675">
    <property type="entry name" value="DUF6545"/>
</dbReference>
<gene>
    <name evidence="3" type="ORF">QRX50_47660</name>
</gene>
<dbReference type="KEGG" id="acab:QRX50_47660"/>
<sequence length="398" mass="42956">MTETLAYLACVLGFAGFGVKLLEAGRDQPARTLWFLAGFGICIALGITDGMPAMDVLAGHHRWYAEYAPLAGDLAKFGAIGFTVAFTRSMRFGADARLGRHAVLSWFVIVVEIVLFTLAGPDRAGDETVVAAQRRPFLVAYELVFVVYGVLSLTLVAVFFARFATRARAGSLRTGLWLIFAGVVAAVAWTLWDLDDVAALIANGRVEATEDLPATVLGAACVVLAAAGSTLSVWGPSLATPFRWLRAYRGYRRIEPLWTVLCDAVPGIALDPASGLGRGAEFALYRRVIEIRDGHLALRPYFDPDLPARVVDRARRDGVPPRRVAATVDAATLAAALVAREADHRFQPDDADAPVSRAVAADVSAEAAWLVEVTRAWRRSALVADVRRETRRELGVPA</sequence>
<evidence type="ECO:0000256" key="1">
    <source>
        <dbReference type="SAM" id="Phobius"/>
    </source>
</evidence>
<dbReference type="Pfam" id="PF20182">
    <property type="entry name" value="DUF6545"/>
    <property type="match status" value="1"/>
</dbReference>
<reference evidence="3 4" key="1">
    <citation type="submission" date="2023-06" db="EMBL/GenBank/DDBJ databases">
        <authorList>
            <person name="Oyuntsetseg B."/>
            <person name="Kim S.B."/>
        </authorList>
    </citation>
    <scope>NUCLEOTIDE SEQUENCE [LARGE SCALE GENOMIC DNA]</scope>
    <source>
        <strain evidence="3 4">2-15</strain>
    </source>
</reference>
<dbReference type="Proteomes" id="UP001236014">
    <property type="component" value="Chromosome"/>
</dbReference>
<dbReference type="NCBIfam" id="NF042915">
    <property type="entry name" value="MAB_1171c_fam"/>
    <property type="match status" value="1"/>
</dbReference>
<feature type="transmembrane region" description="Helical" evidence="1">
    <location>
        <begin position="6"/>
        <end position="22"/>
    </location>
</feature>
<protein>
    <recommendedName>
        <fullName evidence="2">DUF6545 domain-containing protein</fullName>
    </recommendedName>
</protein>